<reference evidence="2" key="1">
    <citation type="submission" date="2015-04" db="UniProtKB">
        <authorList>
            <consortium name="EnsemblPlants"/>
        </authorList>
    </citation>
    <scope>IDENTIFICATION</scope>
    <source>
        <strain evidence="2">SL10</strain>
    </source>
</reference>
<reference evidence="2" key="2">
    <citation type="submission" date="2018-04" db="EMBL/GenBank/DDBJ databases">
        <title>OnivRS2 (Oryza nivara Reference Sequence Version 2).</title>
        <authorList>
            <person name="Zhang J."/>
            <person name="Kudrna D."/>
            <person name="Lee S."/>
            <person name="Talag J."/>
            <person name="Rajasekar S."/>
            <person name="Welchert J."/>
            <person name="Hsing Y.-I."/>
            <person name="Wing R.A."/>
        </authorList>
    </citation>
    <scope>NUCLEOTIDE SEQUENCE [LARGE SCALE GENOMIC DNA]</scope>
    <source>
        <strain evidence="2">SL10</strain>
    </source>
</reference>
<evidence type="ECO:0000313" key="3">
    <source>
        <dbReference type="Proteomes" id="UP000006591"/>
    </source>
</evidence>
<name>A0A0E0GSU0_ORYNI</name>
<accession>A0A0E0GSU0</accession>
<feature type="region of interest" description="Disordered" evidence="1">
    <location>
        <begin position="7"/>
        <end position="28"/>
    </location>
</feature>
<dbReference type="HOGENOM" id="CLU_1771048_0_0_1"/>
<dbReference type="Proteomes" id="UP000006591">
    <property type="component" value="Chromosome 3"/>
</dbReference>
<sequence length="147" mass="16254">MAYIIHWPPNPAKSSNQSDHVGGYAQQSTAQAQRKLASAWQPQAGKHDTARIKLLIAARIMHGDMLEYCQKLNICPHACGQWREKKQREKNDNVFSVLSVRLNGSSESHSVPDTPEASQIGAVCLATFWLLEAAPEMTVLPLAPPIR</sequence>
<proteinExistence type="predicted"/>
<feature type="compositionally biased region" description="Polar residues" evidence="1">
    <location>
        <begin position="12"/>
        <end position="28"/>
    </location>
</feature>
<keyword evidence="3" id="KW-1185">Reference proteome</keyword>
<dbReference type="AlphaFoldDB" id="A0A0E0GSU0"/>
<evidence type="ECO:0000313" key="2">
    <source>
        <dbReference type="EnsemblPlants" id="ONIVA03G33290.1"/>
    </source>
</evidence>
<evidence type="ECO:0000256" key="1">
    <source>
        <dbReference type="SAM" id="MobiDB-lite"/>
    </source>
</evidence>
<dbReference type="EnsemblPlants" id="ONIVA03G33290.1">
    <property type="protein sequence ID" value="ONIVA03G33290.1"/>
    <property type="gene ID" value="ONIVA03G33290"/>
</dbReference>
<organism evidence="2">
    <name type="scientific">Oryza nivara</name>
    <name type="common">Indian wild rice</name>
    <name type="synonym">Oryza sativa f. spontanea</name>
    <dbReference type="NCBI Taxonomy" id="4536"/>
    <lineage>
        <taxon>Eukaryota</taxon>
        <taxon>Viridiplantae</taxon>
        <taxon>Streptophyta</taxon>
        <taxon>Embryophyta</taxon>
        <taxon>Tracheophyta</taxon>
        <taxon>Spermatophyta</taxon>
        <taxon>Magnoliopsida</taxon>
        <taxon>Liliopsida</taxon>
        <taxon>Poales</taxon>
        <taxon>Poaceae</taxon>
        <taxon>BOP clade</taxon>
        <taxon>Oryzoideae</taxon>
        <taxon>Oryzeae</taxon>
        <taxon>Oryzinae</taxon>
        <taxon>Oryza</taxon>
    </lineage>
</organism>
<protein>
    <submittedName>
        <fullName evidence="2">Uncharacterized protein</fullName>
    </submittedName>
</protein>
<dbReference type="Gramene" id="ONIVA03G33290.1">
    <property type="protein sequence ID" value="ONIVA03G33290.1"/>
    <property type="gene ID" value="ONIVA03G33290"/>
</dbReference>